<reference evidence="1" key="1">
    <citation type="submission" date="2019-10" db="EMBL/GenBank/DDBJ databases">
        <title>The sequence and de novo assembly of the wild yak genome.</title>
        <authorList>
            <person name="Liu Y."/>
        </authorList>
    </citation>
    <scope>NUCLEOTIDE SEQUENCE [LARGE SCALE GENOMIC DNA]</scope>
    <source>
        <strain evidence="1">WY2019</strain>
    </source>
</reference>
<keyword evidence="2" id="KW-1185">Reference proteome</keyword>
<dbReference type="EMBL" id="VBQZ03000065">
    <property type="protein sequence ID" value="MXQ90855.1"/>
    <property type="molecule type" value="Genomic_DNA"/>
</dbReference>
<proteinExistence type="predicted"/>
<comment type="caution">
    <text evidence="1">The sequence shown here is derived from an EMBL/GenBank/DDBJ whole genome shotgun (WGS) entry which is preliminary data.</text>
</comment>
<sequence>MTDDMQDAEAGPADAKRNVTSVARLKMLMEDVVLTLKERMAPETMVAKPFSVDATFLLGPRIQASLCNQVDAQDKSRLAARDTQRLHSL</sequence>
<name>A0A6B0RM08_9CETA</name>
<evidence type="ECO:0000313" key="1">
    <source>
        <dbReference type="EMBL" id="MXQ90855.1"/>
    </source>
</evidence>
<dbReference type="Proteomes" id="UP000322234">
    <property type="component" value="Unassembled WGS sequence"/>
</dbReference>
<protein>
    <submittedName>
        <fullName evidence="1">Uncharacterized protein</fullName>
    </submittedName>
</protein>
<gene>
    <name evidence="1" type="ORF">E5288_WYG019535</name>
</gene>
<evidence type="ECO:0000313" key="2">
    <source>
        <dbReference type="Proteomes" id="UP000322234"/>
    </source>
</evidence>
<dbReference type="AlphaFoldDB" id="A0A6B0RM08"/>
<organism evidence="1 2">
    <name type="scientific">Bos mutus</name>
    <name type="common">wild yak</name>
    <dbReference type="NCBI Taxonomy" id="72004"/>
    <lineage>
        <taxon>Eukaryota</taxon>
        <taxon>Metazoa</taxon>
        <taxon>Chordata</taxon>
        <taxon>Craniata</taxon>
        <taxon>Vertebrata</taxon>
        <taxon>Euteleostomi</taxon>
        <taxon>Mammalia</taxon>
        <taxon>Eutheria</taxon>
        <taxon>Laurasiatheria</taxon>
        <taxon>Artiodactyla</taxon>
        <taxon>Ruminantia</taxon>
        <taxon>Pecora</taxon>
        <taxon>Bovidae</taxon>
        <taxon>Bovinae</taxon>
        <taxon>Bos</taxon>
    </lineage>
</organism>
<accession>A0A6B0RM08</accession>